<evidence type="ECO:0000313" key="2">
    <source>
        <dbReference type="Proteomes" id="UP000316801"/>
    </source>
</evidence>
<keyword evidence="2" id="KW-1185">Reference proteome</keyword>
<evidence type="ECO:0000313" key="1">
    <source>
        <dbReference type="EMBL" id="TRL37125.1"/>
    </source>
</evidence>
<protein>
    <submittedName>
        <fullName evidence="1">Uncharacterized protein</fullName>
    </submittedName>
</protein>
<dbReference type="Proteomes" id="UP000316801">
    <property type="component" value="Unassembled WGS sequence"/>
</dbReference>
<organism evidence="1 2">
    <name type="scientific">Rhizobium straminoryzae</name>
    <dbReference type="NCBI Taxonomy" id="1387186"/>
    <lineage>
        <taxon>Bacteria</taxon>
        <taxon>Pseudomonadati</taxon>
        <taxon>Pseudomonadota</taxon>
        <taxon>Alphaproteobacteria</taxon>
        <taxon>Hyphomicrobiales</taxon>
        <taxon>Rhizobiaceae</taxon>
        <taxon>Rhizobium/Agrobacterium group</taxon>
        <taxon>Rhizobium</taxon>
    </lineage>
</organism>
<gene>
    <name evidence="1" type="ORF">FNA46_16135</name>
</gene>
<comment type="caution">
    <text evidence="1">The sequence shown here is derived from an EMBL/GenBank/DDBJ whole genome shotgun (WGS) entry which is preliminary data.</text>
</comment>
<dbReference type="AlphaFoldDB" id="A0A549T5H6"/>
<name>A0A549T5H6_9HYPH</name>
<sequence>MGSKFGCLANRYIVLQDHKRLPARFFARISGALNSRLRHA</sequence>
<proteinExistence type="predicted"/>
<accession>A0A549T5H6</accession>
<dbReference type="EMBL" id="VJMG01000047">
    <property type="protein sequence ID" value="TRL37125.1"/>
    <property type="molecule type" value="Genomic_DNA"/>
</dbReference>
<reference evidence="1 2" key="1">
    <citation type="submission" date="2019-07" db="EMBL/GenBank/DDBJ databases">
        <title>Ln-dependent methylotrophs.</title>
        <authorList>
            <person name="Tani A."/>
        </authorList>
    </citation>
    <scope>NUCLEOTIDE SEQUENCE [LARGE SCALE GENOMIC DNA]</scope>
    <source>
        <strain evidence="1 2">SM12</strain>
    </source>
</reference>